<dbReference type="AlphaFoldDB" id="A0A9P4QKT9"/>
<evidence type="ECO:0000256" key="2">
    <source>
        <dbReference type="ARBA" id="ARBA00006076"/>
    </source>
</evidence>
<evidence type="ECO:0000313" key="5">
    <source>
        <dbReference type="EMBL" id="KAF2726686.1"/>
    </source>
</evidence>
<evidence type="ECO:0000313" key="6">
    <source>
        <dbReference type="Proteomes" id="UP000799444"/>
    </source>
</evidence>
<dbReference type="InterPro" id="IPR005011">
    <property type="entry name" value="SNU66/SART1"/>
</dbReference>
<feature type="region of interest" description="Disordered" evidence="4">
    <location>
        <begin position="19"/>
        <end position="104"/>
    </location>
</feature>
<keyword evidence="6" id="KW-1185">Reference proteome</keyword>
<feature type="compositionally biased region" description="Basic and acidic residues" evidence="4">
    <location>
        <begin position="68"/>
        <end position="98"/>
    </location>
</feature>
<dbReference type="PANTHER" id="PTHR14152:SF5">
    <property type="entry name" value="U4_U6.U5 TRI-SNRNP-ASSOCIATED PROTEIN 1"/>
    <property type="match status" value="1"/>
</dbReference>
<dbReference type="OrthoDB" id="5583at2759"/>
<dbReference type="GO" id="GO:0045292">
    <property type="term" value="P:mRNA cis splicing, via spliceosome"/>
    <property type="evidence" value="ECO:0007669"/>
    <property type="project" value="TreeGrafter"/>
</dbReference>
<dbReference type="Pfam" id="PF03343">
    <property type="entry name" value="SART-1"/>
    <property type="match status" value="1"/>
</dbReference>
<feature type="region of interest" description="Disordered" evidence="4">
    <location>
        <begin position="274"/>
        <end position="332"/>
    </location>
</feature>
<feature type="compositionally biased region" description="Basic and acidic residues" evidence="4">
    <location>
        <begin position="530"/>
        <end position="553"/>
    </location>
</feature>
<proteinExistence type="inferred from homology"/>
<feature type="compositionally biased region" description="Polar residues" evidence="4">
    <location>
        <begin position="644"/>
        <end position="659"/>
    </location>
</feature>
<evidence type="ECO:0008006" key="7">
    <source>
        <dbReference type="Google" id="ProtNLM"/>
    </source>
</evidence>
<organism evidence="5 6">
    <name type="scientific">Polyplosphaeria fusca</name>
    <dbReference type="NCBI Taxonomy" id="682080"/>
    <lineage>
        <taxon>Eukaryota</taxon>
        <taxon>Fungi</taxon>
        <taxon>Dikarya</taxon>
        <taxon>Ascomycota</taxon>
        <taxon>Pezizomycotina</taxon>
        <taxon>Dothideomycetes</taxon>
        <taxon>Pleosporomycetidae</taxon>
        <taxon>Pleosporales</taxon>
        <taxon>Tetraplosphaeriaceae</taxon>
        <taxon>Polyplosphaeria</taxon>
    </lineage>
</organism>
<feature type="compositionally biased region" description="Basic residues" evidence="4">
    <location>
        <begin position="287"/>
        <end position="302"/>
    </location>
</feature>
<keyword evidence="3" id="KW-0539">Nucleus</keyword>
<evidence type="ECO:0000256" key="4">
    <source>
        <dbReference type="SAM" id="MobiDB-lite"/>
    </source>
</evidence>
<accession>A0A9P4QKT9</accession>
<reference evidence="5" key="1">
    <citation type="journal article" date="2020" name="Stud. Mycol.">
        <title>101 Dothideomycetes genomes: a test case for predicting lifestyles and emergence of pathogens.</title>
        <authorList>
            <person name="Haridas S."/>
            <person name="Albert R."/>
            <person name="Binder M."/>
            <person name="Bloem J."/>
            <person name="Labutti K."/>
            <person name="Salamov A."/>
            <person name="Andreopoulos B."/>
            <person name="Baker S."/>
            <person name="Barry K."/>
            <person name="Bills G."/>
            <person name="Bluhm B."/>
            <person name="Cannon C."/>
            <person name="Castanera R."/>
            <person name="Culley D."/>
            <person name="Daum C."/>
            <person name="Ezra D."/>
            <person name="Gonzalez J."/>
            <person name="Henrissat B."/>
            <person name="Kuo A."/>
            <person name="Liang C."/>
            <person name="Lipzen A."/>
            <person name="Lutzoni F."/>
            <person name="Magnuson J."/>
            <person name="Mondo S."/>
            <person name="Nolan M."/>
            <person name="Ohm R."/>
            <person name="Pangilinan J."/>
            <person name="Park H.-J."/>
            <person name="Ramirez L."/>
            <person name="Alfaro M."/>
            <person name="Sun H."/>
            <person name="Tritt A."/>
            <person name="Yoshinaga Y."/>
            <person name="Zwiers L.-H."/>
            <person name="Turgeon B."/>
            <person name="Goodwin S."/>
            <person name="Spatafora J."/>
            <person name="Crous P."/>
            <person name="Grigoriev I."/>
        </authorList>
    </citation>
    <scope>NUCLEOTIDE SEQUENCE</scope>
    <source>
        <strain evidence="5">CBS 125425</strain>
    </source>
</reference>
<feature type="region of interest" description="Disordered" evidence="4">
    <location>
        <begin position="529"/>
        <end position="553"/>
    </location>
</feature>
<feature type="compositionally biased region" description="Low complexity" evidence="4">
    <location>
        <begin position="136"/>
        <end position="145"/>
    </location>
</feature>
<feature type="region of interest" description="Disordered" evidence="4">
    <location>
        <begin position="118"/>
        <end position="145"/>
    </location>
</feature>
<feature type="region of interest" description="Disordered" evidence="4">
    <location>
        <begin position="203"/>
        <end position="230"/>
    </location>
</feature>
<evidence type="ECO:0000256" key="3">
    <source>
        <dbReference type="ARBA" id="ARBA00023242"/>
    </source>
</evidence>
<comment type="subcellular location">
    <subcellularLocation>
        <location evidence="1">Nucleus</location>
    </subcellularLocation>
</comment>
<protein>
    <recommendedName>
        <fullName evidence="7">SART-1</fullName>
    </recommendedName>
</protein>
<gene>
    <name evidence="5" type="ORF">EJ04DRAFT_173568</name>
</gene>
<feature type="region of interest" description="Disordered" evidence="4">
    <location>
        <begin position="363"/>
        <end position="486"/>
    </location>
</feature>
<sequence length="672" mass="74381">MANALAIAEANKIRAAMGMPLLPSPNAPSTATAGPAFKAAQADTDSDDELGSTYQSRQDAASGNWEQHQAEQDARKARDAKKARLIKEREKAQRDQKLKGLGLADAAGEADDMAWLKGGSKKRQKQIAKAEKTRQQLEQQEQQAREALQYTEEDLAGVKVGHEVSQFDGDDAILVLRDAAVDEEGEDELESVALKEKERLQERLDSKKRKRAYDPNHVDEDGQASLLQQYDEAINGKKRNAFTLDGQGNTVEATSVTTEPSKRVAISLDILTDDTPSNDYMDASSVRIKKPKKKKKTKSSHKTRIDDGDDAFTLSAGGGVVTGDMDVDEPAITAPKPKKKLFEGSFVDDEDLQANLAAHRQRAWKNRKKMRPEDLARQVRQEVVATPDVGEATEGAEEDANLIIDENTEFVNNLQPDSEDEEAEKKRRRQKRSAPPSSGGGTPGEGPSIDNDGDVEMDRALTNEQYGDNARARSVSAEADSRGIGEEATVGTMAGAVTLLRQRGLMKDAGGAQKNADLRQKHTFLAARQKAGEEGDQWIKEQREKDRSTEAWRRMSAREREDLQHRANIERDKFVSRREQEIFNREYKPTIELLHIDDHGRQMTPKEAFKQLSHQFHGKGSGNTKTQKYLDKVAAENRKMAESSLETSLSGAMTAAQDQQSKKNKAAGVRLQ</sequence>
<dbReference type="GO" id="GO:0046540">
    <property type="term" value="C:U4/U6 x U5 tri-snRNP complex"/>
    <property type="evidence" value="ECO:0007669"/>
    <property type="project" value="TreeGrafter"/>
</dbReference>
<dbReference type="GO" id="GO:0000481">
    <property type="term" value="P:maturation of 5S rRNA"/>
    <property type="evidence" value="ECO:0007669"/>
    <property type="project" value="TreeGrafter"/>
</dbReference>
<dbReference type="PANTHER" id="PTHR14152">
    <property type="entry name" value="SQUAMOUS CELL CARCINOMA ANTIGEN RECOGNISED BY CYTOTOXIC T LYMPHOCYTES"/>
    <property type="match status" value="1"/>
</dbReference>
<dbReference type="Proteomes" id="UP000799444">
    <property type="component" value="Unassembled WGS sequence"/>
</dbReference>
<dbReference type="EMBL" id="ML996409">
    <property type="protein sequence ID" value="KAF2726686.1"/>
    <property type="molecule type" value="Genomic_DNA"/>
</dbReference>
<evidence type="ECO:0000256" key="1">
    <source>
        <dbReference type="ARBA" id="ARBA00004123"/>
    </source>
</evidence>
<feature type="compositionally biased region" description="Polar residues" evidence="4">
    <location>
        <begin position="52"/>
        <end position="67"/>
    </location>
</feature>
<feature type="region of interest" description="Disordered" evidence="4">
    <location>
        <begin position="637"/>
        <end position="672"/>
    </location>
</feature>
<comment type="caution">
    <text evidence="5">The sequence shown here is derived from an EMBL/GenBank/DDBJ whole genome shotgun (WGS) entry which is preliminary data.</text>
</comment>
<feature type="compositionally biased region" description="Basic and acidic residues" evidence="4">
    <location>
        <begin position="371"/>
        <end position="380"/>
    </location>
</feature>
<comment type="similarity">
    <text evidence="2">Belongs to the SNU66/SART1 family.</text>
</comment>
<name>A0A9P4QKT9_9PLEO</name>